<protein>
    <submittedName>
        <fullName evidence="3">Peptide/nickel transport system substrate-binding protein</fullName>
    </submittedName>
</protein>
<evidence type="ECO:0000313" key="4">
    <source>
        <dbReference type="Proteomes" id="UP001236795"/>
    </source>
</evidence>
<dbReference type="SUPFAM" id="SSF53850">
    <property type="entry name" value="Periplasmic binding protein-like II"/>
    <property type="match status" value="1"/>
</dbReference>
<proteinExistence type="predicted"/>
<name>A0ABU0KHH0_9ACTN</name>
<accession>A0ABU0KHH0</accession>
<evidence type="ECO:0000259" key="1">
    <source>
        <dbReference type="Pfam" id="PF00496"/>
    </source>
</evidence>
<dbReference type="Proteomes" id="UP001236795">
    <property type="component" value="Unassembled WGS sequence"/>
</dbReference>
<organism evidence="3 4">
    <name type="scientific">Streptomyces thermodiastaticus</name>
    <dbReference type="NCBI Taxonomy" id="44061"/>
    <lineage>
        <taxon>Bacteria</taxon>
        <taxon>Bacillati</taxon>
        <taxon>Actinomycetota</taxon>
        <taxon>Actinomycetes</taxon>
        <taxon>Kitasatosporales</taxon>
        <taxon>Streptomycetaceae</taxon>
        <taxon>Streptomyces</taxon>
    </lineage>
</organism>
<dbReference type="PANTHER" id="PTHR30290">
    <property type="entry name" value="PERIPLASMIC BINDING COMPONENT OF ABC TRANSPORTER"/>
    <property type="match status" value="1"/>
</dbReference>
<dbReference type="EMBL" id="JAUSWC010000008">
    <property type="protein sequence ID" value="MDQ0487793.1"/>
    <property type="molecule type" value="Genomic_DNA"/>
</dbReference>
<dbReference type="InterPro" id="IPR039424">
    <property type="entry name" value="SBP_5"/>
</dbReference>
<sequence>MTPESNGRARTLLTDRPELYEARFPDPGRLAGRWVEDCLRRHGGGPRVLDMGCGTGRDAAHLHQANRRVTAADLSEPMLAYARARHPGPEYVRADLHGFDFGPVVFDAVVCLDSALLYCHTNEQLDRFPQGFRPAAPPTPTGCTSWPVSPGRDTASLFFSHGQKEFLMHDDSVSPLPLDSRFRGLRRRGFLAATGAASLGAFSLAGCGGSSDGGDDPKAGGTPQRGGRLRAAFAGGGAGETLDPHRANLFADAARAKALFDKLADYGPDLAAHPRLAERWEPNRTLDRWQVTLREATFHDGRPVTAEDVLHSYRRTADPREAFRAKASLEPIDLEASRATGRRSVEFVLKRPTAEFPNVLAAFGAYIVPAHSDDFDRHPVGSGPFRFVSFAPGRSAVFRRYDDHWDGAPYLDEIEFVVANEESARVNALLGGQVEYAHELNPTTARAHEGKGQIDIVRLRNSAMQAFCMKTDRPPFDDVRVRRAFFLIADREELVDAALSGAGETGNDLFGKGYEYYADGLPQREQDLEQARFLLKQAGAEDLHVTLDTSAVAAGFTEAASVFRDQAKRAGVTVDVRMGSKDSYWSDILDGGTLSCYRSGAMPIESHISQRLLTDSTTNATHWRHRDFDALYRQAQSTRDTKDRAAVYERMQRRLYAEGGFLVWGFADWIIGTARRVRGVEANAPANTLDWARFDKVWLA</sequence>
<dbReference type="CDD" id="cd08503">
    <property type="entry name" value="PBP2_NikA_DppA_OppA_like_17"/>
    <property type="match status" value="1"/>
</dbReference>
<dbReference type="Gene3D" id="3.90.76.10">
    <property type="entry name" value="Dipeptide-binding Protein, Domain 1"/>
    <property type="match status" value="1"/>
</dbReference>
<evidence type="ECO:0000313" key="3">
    <source>
        <dbReference type="EMBL" id="MDQ0487793.1"/>
    </source>
</evidence>
<dbReference type="Gene3D" id="3.40.190.10">
    <property type="entry name" value="Periplasmic binding protein-like II"/>
    <property type="match status" value="1"/>
</dbReference>
<feature type="domain" description="Solute-binding protein family 5" evidence="1">
    <location>
        <begin position="273"/>
        <end position="603"/>
    </location>
</feature>
<evidence type="ECO:0000259" key="2">
    <source>
        <dbReference type="Pfam" id="PF13649"/>
    </source>
</evidence>
<dbReference type="Gene3D" id="3.10.105.10">
    <property type="entry name" value="Dipeptide-binding Protein, Domain 3"/>
    <property type="match status" value="1"/>
</dbReference>
<keyword evidence="4" id="KW-1185">Reference proteome</keyword>
<dbReference type="InterPro" id="IPR041698">
    <property type="entry name" value="Methyltransf_25"/>
</dbReference>
<dbReference type="RefSeq" id="WP_258906761.1">
    <property type="nucleotide sequence ID" value="NZ_JAUSWC010000008.1"/>
</dbReference>
<gene>
    <name evidence="3" type="ORF">QO019_002648</name>
</gene>
<dbReference type="SUPFAM" id="SSF53335">
    <property type="entry name" value="S-adenosyl-L-methionine-dependent methyltransferases"/>
    <property type="match status" value="1"/>
</dbReference>
<dbReference type="Pfam" id="PF13649">
    <property type="entry name" value="Methyltransf_25"/>
    <property type="match status" value="1"/>
</dbReference>
<comment type="caution">
    <text evidence="3">The sequence shown here is derived from an EMBL/GenBank/DDBJ whole genome shotgun (WGS) entry which is preliminary data.</text>
</comment>
<dbReference type="InterPro" id="IPR029063">
    <property type="entry name" value="SAM-dependent_MTases_sf"/>
</dbReference>
<dbReference type="CDD" id="cd02440">
    <property type="entry name" value="AdoMet_MTases"/>
    <property type="match status" value="1"/>
</dbReference>
<reference evidence="3 4" key="1">
    <citation type="submission" date="2023-07" db="EMBL/GenBank/DDBJ databases">
        <title>Genomic Encyclopedia of Type Strains, Phase IV (KMG-IV): sequencing the most valuable type-strain genomes for metagenomic binning, comparative biology and taxonomic classification.</title>
        <authorList>
            <person name="Goeker M."/>
        </authorList>
    </citation>
    <scope>NUCLEOTIDE SEQUENCE [LARGE SCALE GENOMIC DNA]</scope>
    <source>
        <strain evidence="3 4">DSM 40573</strain>
    </source>
</reference>
<dbReference type="PANTHER" id="PTHR30290:SF65">
    <property type="entry name" value="MONOACYL PHOSPHATIDYLINOSITOL TETRAMANNOSIDE-BINDING PROTEIN LPQW-RELATED"/>
    <property type="match status" value="1"/>
</dbReference>
<dbReference type="Gene3D" id="3.40.50.150">
    <property type="entry name" value="Vaccinia Virus protein VP39"/>
    <property type="match status" value="1"/>
</dbReference>
<dbReference type="InterPro" id="IPR000914">
    <property type="entry name" value="SBP_5_dom"/>
</dbReference>
<feature type="domain" description="Methyltransferase" evidence="2">
    <location>
        <begin position="48"/>
        <end position="123"/>
    </location>
</feature>
<dbReference type="Pfam" id="PF00496">
    <property type="entry name" value="SBP_bac_5"/>
    <property type="match status" value="1"/>
</dbReference>